<evidence type="ECO:0000313" key="4">
    <source>
        <dbReference type="Proteomes" id="UP001501000"/>
    </source>
</evidence>
<accession>A0ABP7ME03</accession>
<keyword evidence="4" id="KW-1185">Reference proteome</keyword>
<dbReference type="InterPro" id="IPR025326">
    <property type="entry name" value="DUF4232"/>
</dbReference>
<name>A0ABP7ME03_9ACTN</name>
<dbReference type="RefSeq" id="WP_345282772.1">
    <property type="nucleotide sequence ID" value="NZ_BAABAJ010000008.1"/>
</dbReference>
<evidence type="ECO:0000313" key="3">
    <source>
        <dbReference type="EMBL" id="GAA3919185.1"/>
    </source>
</evidence>
<evidence type="ECO:0000259" key="2">
    <source>
        <dbReference type="Pfam" id="PF14016"/>
    </source>
</evidence>
<gene>
    <name evidence="3" type="ORF">GCM10022244_30400</name>
</gene>
<reference evidence="4" key="1">
    <citation type="journal article" date="2019" name="Int. J. Syst. Evol. Microbiol.">
        <title>The Global Catalogue of Microorganisms (GCM) 10K type strain sequencing project: providing services to taxonomists for standard genome sequencing and annotation.</title>
        <authorList>
            <consortium name="The Broad Institute Genomics Platform"/>
            <consortium name="The Broad Institute Genome Sequencing Center for Infectious Disease"/>
            <person name="Wu L."/>
            <person name="Ma J."/>
        </authorList>
    </citation>
    <scope>NUCLEOTIDE SEQUENCE [LARGE SCALE GENOMIC DNA]</scope>
    <source>
        <strain evidence="4">JCM 16956</strain>
    </source>
</reference>
<dbReference type="EMBL" id="BAABAJ010000008">
    <property type="protein sequence ID" value="GAA3919185.1"/>
    <property type="molecule type" value="Genomic_DNA"/>
</dbReference>
<comment type="caution">
    <text evidence="3">The sequence shown here is derived from an EMBL/GenBank/DDBJ whole genome shotgun (WGS) entry which is preliminary data.</text>
</comment>
<feature type="domain" description="DUF4232" evidence="2">
    <location>
        <begin position="37"/>
        <end position="155"/>
    </location>
</feature>
<feature type="chain" id="PRO_5047124190" evidence="1">
    <location>
        <begin position="26"/>
        <end position="179"/>
    </location>
</feature>
<protein>
    <submittedName>
        <fullName evidence="3">DUF4232 domain-containing protein</fullName>
    </submittedName>
</protein>
<dbReference type="Pfam" id="PF14016">
    <property type="entry name" value="DUF4232"/>
    <property type="match status" value="1"/>
</dbReference>
<keyword evidence="1" id="KW-0732">Signal</keyword>
<proteinExistence type="predicted"/>
<organism evidence="3 4">
    <name type="scientific">Streptomyces gulbargensis</name>
    <dbReference type="NCBI Taxonomy" id="364901"/>
    <lineage>
        <taxon>Bacteria</taxon>
        <taxon>Bacillati</taxon>
        <taxon>Actinomycetota</taxon>
        <taxon>Actinomycetes</taxon>
        <taxon>Kitasatosporales</taxon>
        <taxon>Streptomycetaceae</taxon>
        <taxon>Streptomyces</taxon>
    </lineage>
</organism>
<evidence type="ECO:0000256" key="1">
    <source>
        <dbReference type="SAM" id="SignalP"/>
    </source>
</evidence>
<feature type="signal peptide" evidence="1">
    <location>
        <begin position="1"/>
        <end position="25"/>
    </location>
</feature>
<sequence>MPRVRTPVALMSAAVLTLTVAPTLAAQQPSTPRAPVCHTADLALAWTSGGTAEPGGSNTAEQVTAVVSVRNTGAGDCTMRGYPQVTLEMGTETEGVQSETFFRRQTEQPRTVTLKPGGTATFTLYFLAGERSDNVIDPGVADITPPANTSSRQLHWPWGPVQRQEAATHPLNYVGPVER</sequence>
<dbReference type="Proteomes" id="UP001501000">
    <property type="component" value="Unassembled WGS sequence"/>
</dbReference>